<feature type="domain" description="GmrSD restriction endonucleases N-terminal" evidence="1">
    <location>
        <begin position="11"/>
        <end position="237"/>
    </location>
</feature>
<evidence type="ECO:0000313" key="3">
    <source>
        <dbReference type="EMBL" id="XDN89375.1"/>
    </source>
</evidence>
<dbReference type="PANTHER" id="PTHR35149">
    <property type="entry name" value="SLL5132 PROTEIN"/>
    <property type="match status" value="1"/>
</dbReference>
<dbReference type="PANTHER" id="PTHR35149:SF2">
    <property type="entry name" value="DUF262 DOMAIN-CONTAINING PROTEIN"/>
    <property type="match status" value="1"/>
</dbReference>
<dbReference type="RefSeq" id="WP_369000631.1">
    <property type="nucleotide sequence ID" value="NZ_CP158487.1"/>
</dbReference>
<dbReference type="Pfam" id="PF07510">
    <property type="entry name" value="GmrSD_C"/>
    <property type="match status" value="1"/>
</dbReference>
<protein>
    <submittedName>
        <fullName evidence="3">DUF262 domain-containing protein</fullName>
    </submittedName>
</protein>
<evidence type="ECO:0000259" key="1">
    <source>
        <dbReference type="Pfam" id="PF03235"/>
    </source>
</evidence>
<evidence type="ECO:0000259" key="2">
    <source>
        <dbReference type="Pfam" id="PF07510"/>
    </source>
</evidence>
<gene>
    <name evidence="3" type="ORF">TM074_01540</name>
</gene>
<dbReference type="InterPro" id="IPR004919">
    <property type="entry name" value="GmrSD_N"/>
</dbReference>
<accession>A0AB39JB54</accession>
<feature type="domain" description="GmrSD restriction endonucleases C-terminal" evidence="2">
    <location>
        <begin position="461"/>
        <end position="568"/>
    </location>
</feature>
<name>A0AB39JB54_9BACT</name>
<dbReference type="EMBL" id="CP158487">
    <property type="protein sequence ID" value="XDN89375.1"/>
    <property type="molecule type" value="Genomic_DNA"/>
</dbReference>
<dbReference type="Pfam" id="PF03235">
    <property type="entry name" value="GmrSD_N"/>
    <property type="match status" value="1"/>
</dbReference>
<organism evidence="3">
    <name type="scientific">Candidatus Nanosynbacter sp. TM7-074</name>
    <dbReference type="NCBI Taxonomy" id="3158573"/>
    <lineage>
        <taxon>Bacteria</taxon>
        <taxon>Candidatus Saccharimonadota</taxon>
        <taxon>Candidatus Saccharimonadia</taxon>
        <taxon>Candidatus Nanosynbacterales</taxon>
        <taxon>Candidatus Nanosynbacteraceae</taxon>
        <taxon>Candidatus Nanosynbacter</taxon>
    </lineage>
</organism>
<reference evidence="3" key="1">
    <citation type="submission" date="2024-06" db="EMBL/GenBank/DDBJ databases">
        <authorList>
            <person name="Atkinson C."/>
            <person name="McLean J."/>
            <person name="Gallagher L."/>
            <person name="Bor B."/>
            <person name="Mougous J."/>
        </authorList>
    </citation>
    <scope>NUCLEOTIDE SEQUENCE</scope>
    <source>
        <strain evidence="3">TM7-074</strain>
    </source>
</reference>
<sequence length="582" mass="68712">MSKLNVDQKSIYELLSDRKADYIIPDYQRPYAWGEDSCQTLWDDIFSFAIPDNDATKFDTSDEYFLGSIVTFENDKKQQEVIDGQQRLTTFMLLLRAFYDRFTKMQDQDSKDFSERIASCIWKTNEMGKPDKEHLKIDSVVATDKDKDEFLSILKTGNVTSSQTSRYANNFRFFLKKVDDFINDFPKFAEKLPARILNNCILMPIEAESQDTALRIFSTLNDRGLPLSDSDIFKAQFYQYYKQKSEDDRDEFIKDWKKLEETCEKIFHPITGTPMDDLFTRYMYFIRAKRDNNKSTTTESLRKFYERDKYSVLKQDDTFENLKDLAQFWEDITDQNSERFSLDVLKKLFILNYAPNSMWNYFISVYYLANRTEDGKLDDKDFKMFLGRTIAFILGYAIIHPGVNALRTPIFAEMLNIVNLNEVTFSDFKFDKEQTRSTILIYDFKNGRPITKSMLALRMMLDEKQPLPKLSQQFDIEHIYPRKRQENEKGLVSDRQIDLLGNKSLLEKRVNIRASDYRFEDKIKYYQGFDNSRGQRIGGTENLELKNISNVYKKFGEKEIVERTNLFIDDFMNLLDKNGLIA</sequence>
<dbReference type="AlphaFoldDB" id="A0AB39JB54"/>
<dbReference type="InterPro" id="IPR011089">
    <property type="entry name" value="GmrSD_C"/>
</dbReference>
<proteinExistence type="predicted"/>